<dbReference type="Pfam" id="PF00400">
    <property type="entry name" value="WD40"/>
    <property type="match status" value="5"/>
</dbReference>
<dbReference type="InterPro" id="IPR001680">
    <property type="entry name" value="WD40_rpt"/>
</dbReference>
<dbReference type="InterPro" id="IPR019775">
    <property type="entry name" value="WD40_repeat_CS"/>
</dbReference>
<name>A0A0V0RQ58_9BILA</name>
<dbReference type="CDD" id="cd07989">
    <property type="entry name" value="LPLAT_AGPAT-like"/>
    <property type="match status" value="1"/>
</dbReference>
<dbReference type="Pfam" id="PF08799">
    <property type="entry name" value="PRP4"/>
    <property type="match status" value="1"/>
</dbReference>
<feature type="repeat" description="WD" evidence="4">
    <location>
        <begin position="425"/>
        <end position="457"/>
    </location>
</feature>
<protein>
    <recommendedName>
        <fullName evidence="5">1-acyl-sn-glycerol-3-phosphate acyltransferase</fullName>
        <ecNumber evidence="5">2.3.1.51</ecNumber>
    </recommendedName>
</protein>
<feature type="repeat" description="WD" evidence="4">
    <location>
        <begin position="383"/>
        <end position="424"/>
    </location>
</feature>
<dbReference type="InterPro" id="IPR004552">
    <property type="entry name" value="AGP_acyltrans"/>
</dbReference>
<dbReference type="SMART" id="SM00320">
    <property type="entry name" value="WD40"/>
    <property type="match status" value="6"/>
</dbReference>
<comment type="similarity">
    <text evidence="1">Belongs to the selenoprotein M/F family.</text>
</comment>
<keyword evidence="2 4" id="KW-0853">WD repeat</keyword>
<evidence type="ECO:0000256" key="4">
    <source>
        <dbReference type="PROSITE-ProRule" id="PRU00221"/>
    </source>
</evidence>
<dbReference type="InterPro" id="IPR002123">
    <property type="entry name" value="Plipid/glycerol_acylTrfase"/>
</dbReference>
<evidence type="ECO:0000259" key="8">
    <source>
        <dbReference type="SMART" id="SM00563"/>
    </source>
</evidence>
<dbReference type="GO" id="GO:0017070">
    <property type="term" value="F:U6 snRNA binding"/>
    <property type="evidence" value="ECO:0007669"/>
    <property type="project" value="TreeGrafter"/>
</dbReference>
<feature type="domain" description="Phospholipid/glycerol acyltransferase" evidence="8">
    <location>
        <begin position="554"/>
        <end position="669"/>
    </location>
</feature>
<dbReference type="InterPro" id="IPR014906">
    <property type="entry name" value="PRP4-like"/>
</dbReference>
<dbReference type="Gene3D" id="3.40.30.50">
    <property type="entry name" value="Sep15/SelM thioredoxin-like domain, active-site redox motif"/>
    <property type="match status" value="1"/>
</dbReference>
<keyword evidence="6" id="KW-0472">Membrane</keyword>
<comment type="caution">
    <text evidence="9">The sequence shown here is derived from an EMBL/GenBank/DDBJ whole genome shotgun (WGS) entry which is preliminary data.</text>
</comment>
<dbReference type="PANTHER" id="PTHR19846">
    <property type="entry name" value="WD40 REPEAT PROTEIN"/>
    <property type="match status" value="1"/>
</dbReference>
<dbReference type="InterPro" id="IPR014912">
    <property type="entry name" value="Sep15_SelM_dom"/>
</dbReference>
<sequence>MEQIVYYQFYSFTKLLLSTQEKLTELFILTMENSSEDPAKKTLARLNQLTSIATAGSSEAPNIFKTDEHYTLESTTDSTREIMLAEFQRRKRARMMTLPTDDYEVKALLRQLGHPICLFGEDKPDRRERLRKILSLMAEEEAHRILRREEPAVESQEDETTWYHEGSEALKSARIFIAQYSLPRAKERLLKAREQKNIPGQERAIRLQETHKWISTVTNFSSQIGDVRPVVYCDFSPDSKFIATAGWSGLCKIWSVPDCKLVKELRGHSVSACCVRSCDQEGRVKLWSMNEEKPLLDIDDCAPYRVSRLAFHPSGRFIAYTCFDCSWRLYDVEVKQEILYQEGHSKSVYDIAFQCDGSVALTGGLDAYGRVWDLRTGRCVMFLESHQRSILTVDFLPNGYQMVSGSADNSCKIWDLRMRRCIYTLPAHNSLVSKVCIDTAHGGYLLTGSYDCTIKLWTNPGWQPLKTLQGHESKVIATVVIWQLSSTYRYIVKMTVYYSILSTASIFITIMALARPMSLRNFQMVRYVLYWVERLYQLKIIVRGASHLESSQPLIVVCNHQSSLDIIPMMRIWPERCAPLAKKSLKYMGFFGIASILCGCVFIDRFDKNNARKVISSTLKHIIEQKIKLWVFPEGTRNRDSGLLPFKKGAFYLAIQAQIPIVPVVFSSYRNFYSKLERRFDSGGLIIVEVLPPIDTTGSDENQVAMLAESTRLKMLETFNTISEEVSELNVPLSIVVFFKMAVQVIISISPDDCKAVGFTPNLVCSSCSELSQYGLKELEPNCRQCCAKDELYDAINQCVDDVWGSTRKSMSEKPKEWPGFRVRYERGANPVIKLFNEKKEVVETLGIDKWNTDTIVEFLNERVEK</sequence>
<feature type="transmembrane region" description="Helical" evidence="6">
    <location>
        <begin position="649"/>
        <end position="669"/>
    </location>
</feature>
<evidence type="ECO:0000256" key="2">
    <source>
        <dbReference type="ARBA" id="ARBA00022574"/>
    </source>
</evidence>
<dbReference type="EMBL" id="JYDL01000103">
    <property type="protein sequence ID" value="KRX16625.1"/>
    <property type="molecule type" value="Genomic_DNA"/>
</dbReference>
<dbReference type="GO" id="GO:0008654">
    <property type="term" value="P:phospholipid biosynthetic process"/>
    <property type="evidence" value="ECO:0007669"/>
    <property type="project" value="UniProtKB-KW"/>
</dbReference>
<dbReference type="FunFam" id="2.130.10.10:FF:001211">
    <property type="entry name" value="CBN-PRP-4 protein"/>
    <property type="match status" value="1"/>
</dbReference>
<keyword evidence="6" id="KW-0812">Transmembrane</keyword>
<dbReference type="AlphaFoldDB" id="A0A0V0RQ58"/>
<feature type="repeat" description="WD" evidence="4">
    <location>
        <begin position="341"/>
        <end position="382"/>
    </location>
</feature>
<evidence type="ECO:0000256" key="3">
    <source>
        <dbReference type="ARBA" id="ARBA00022737"/>
    </source>
</evidence>
<dbReference type="SUPFAM" id="SSF158230">
    <property type="entry name" value="PRP4-like"/>
    <property type="match status" value="1"/>
</dbReference>
<dbReference type="Gene3D" id="2.130.10.10">
    <property type="entry name" value="YVTN repeat-like/Quinoprotein amine dehydrogenase"/>
    <property type="match status" value="2"/>
</dbReference>
<dbReference type="InterPro" id="IPR036285">
    <property type="entry name" value="PRP4-like_sf"/>
</dbReference>
<comment type="catalytic activity">
    <reaction evidence="5">
        <text>a 1-acyl-sn-glycero-3-phosphate + an acyl-CoA = a 1,2-diacyl-sn-glycero-3-phosphate + CoA</text>
        <dbReference type="Rhea" id="RHEA:19709"/>
        <dbReference type="ChEBI" id="CHEBI:57287"/>
        <dbReference type="ChEBI" id="CHEBI:57970"/>
        <dbReference type="ChEBI" id="CHEBI:58342"/>
        <dbReference type="ChEBI" id="CHEBI:58608"/>
        <dbReference type="EC" id="2.3.1.51"/>
    </reaction>
</comment>
<feature type="domain" description="Pre-mRNA processing factor 4 (PRP4)-like" evidence="7">
    <location>
        <begin position="100"/>
        <end position="152"/>
    </location>
</feature>
<dbReference type="PROSITE" id="PS00678">
    <property type="entry name" value="WD_REPEATS_1"/>
    <property type="match status" value="1"/>
</dbReference>
<evidence type="ECO:0000256" key="5">
    <source>
        <dbReference type="RuleBase" id="RU361267"/>
    </source>
</evidence>
<dbReference type="GO" id="GO:0016020">
    <property type="term" value="C:membrane"/>
    <property type="evidence" value="ECO:0007669"/>
    <property type="project" value="InterPro"/>
</dbReference>
<dbReference type="PROSITE" id="PS50294">
    <property type="entry name" value="WD_REPEATS_REGION"/>
    <property type="match status" value="2"/>
</dbReference>
<evidence type="ECO:0000256" key="6">
    <source>
        <dbReference type="SAM" id="Phobius"/>
    </source>
</evidence>
<dbReference type="Gene3D" id="4.10.280.110">
    <property type="entry name" value="Pre-mRNA processing factor 4 domain"/>
    <property type="match status" value="1"/>
</dbReference>
<evidence type="ECO:0000313" key="9">
    <source>
        <dbReference type="EMBL" id="KRX16625.1"/>
    </source>
</evidence>
<dbReference type="GO" id="GO:0046540">
    <property type="term" value="C:U4/U6 x U5 tri-snRNP complex"/>
    <property type="evidence" value="ECO:0007669"/>
    <property type="project" value="TreeGrafter"/>
</dbReference>
<dbReference type="SUPFAM" id="SSF50978">
    <property type="entry name" value="WD40 repeat-like"/>
    <property type="match status" value="1"/>
</dbReference>
<gene>
    <name evidence="9" type="primary">PRPF4</name>
    <name evidence="9" type="ORF">T07_1860</name>
</gene>
<proteinExistence type="inferred from homology"/>
<evidence type="ECO:0000256" key="1">
    <source>
        <dbReference type="ARBA" id="ARBA00005742"/>
    </source>
</evidence>
<evidence type="ECO:0000313" key="10">
    <source>
        <dbReference type="Proteomes" id="UP000054630"/>
    </source>
</evidence>
<keyword evidence="5" id="KW-1208">Phospholipid metabolism</keyword>
<dbReference type="STRING" id="6336.A0A0V0RQ58"/>
<dbReference type="SMART" id="SM00563">
    <property type="entry name" value="PlsC"/>
    <property type="match status" value="1"/>
</dbReference>
<accession>A0A0V0RQ58</accession>
<dbReference type="SUPFAM" id="SSF69593">
    <property type="entry name" value="Glycerol-3-phosphate (1)-acyltransferase"/>
    <property type="match status" value="1"/>
</dbReference>
<dbReference type="Proteomes" id="UP000054630">
    <property type="component" value="Unassembled WGS sequence"/>
</dbReference>
<keyword evidence="6" id="KW-1133">Transmembrane helix</keyword>
<dbReference type="PROSITE" id="PS50082">
    <property type="entry name" value="WD_REPEATS_2"/>
    <property type="match status" value="3"/>
</dbReference>
<dbReference type="SUPFAM" id="SSF52833">
    <property type="entry name" value="Thioredoxin-like"/>
    <property type="match status" value="1"/>
</dbReference>
<dbReference type="InterPro" id="IPR015943">
    <property type="entry name" value="WD40/YVTN_repeat-like_dom_sf"/>
</dbReference>
<comment type="similarity">
    <text evidence="5">Belongs to the 1-acyl-sn-glycerol-3-phosphate acyltransferase family.</text>
</comment>
<reference evidence="9 10" key="1">
    <citation type="submission" date="2015-01" db="EMBL/GenBank/DDBJ databases">
        <title>Evolution of Trichinella species and genotypes.</title>
        <authorList>
            <person name="Korhonen P.K."/>
            <person name="Edoardo P."/>
            <person name="Giuseppe L.R."/>
            <person name="Gasser R.B."/>
        </authorList>
    </citation>
    <scope>NUCLEOTIDE SEQUENCE [LARGE SCALE GENOMIC DNA]</scope>
    <source>
        <strain evidence="9">ISS37</strain>
    </source>
</reference>
<keyword evidence="5" id="KW-0444">Lipid biosynthesis</keyword>
<keyword evidence="5" id="KW-0594">Phospholipid biosynthesis</keyword>
<keyword evidence="5" id="KW-0808">Transferase</keyword>
<dbReference type="Pfam" id="PF01553">
    <property type="entry name" value="Acyltransferase"/>
    <property type="match status" value="1"/>
</dbReference>
<organism evidence="9 10">
    <name type="scientific">Trichinella nelsoni</name>
    <dbReference type="NCBI Taxonomy" id="6336"/>
    <lineage>
        <taxon>Eukaryota</taxon>
        <taxon>Metazoa</taxon>
        <taxon>Ecdysozoa</taxon>
        <taxon>Nematoda</taxon>
        <taxon>Enoplea</taxon>
        <taxon>Dorylaimia</taxon>
        <taxon>Trichinellida</taxon>
        <taxon>Trichinellidae</taxon>
        <taxon>Trichinella</taxon>
    </lineage>
</organism>
<dbReference type="Pfam" id="PF08806">
    <property type="entry name" value="Sep15_SelM"/>
    <property type="match status" value="1"/>
</dbReference>
<dbReference type="OrthoDB" id="540662at2759"/>
<keyword evidence="5" id="KW-0012">Acyltransferase</keyword>
<keyword evidence="9" id="KW-0687">Ribonucleoprotein</keyword>
<dbReference type="EC" id="2.3.1.51" evidence="5"/>
<keyword evidence="10" id="KW-1185">Reference proteome</keyword>
<comment type="domain">
    <text evidence="5">The HXXXXD motif is essential for acyltransferase activity and may constitute the binding site for the phosphate moiety of the glycerol-3-phosphate.</text>
</comment>
<dbReference type="GO" id="GO:0030621">
    <property type="term" value="F:U4 snRNA binding"/>
    <property type="evidence" value="ECO:0007669"/>
    <property type="project" value="TreeGrafter"/>
</dbReference>
<dbReference type="InterPro" id="IPR036249">
    <property type="entry name" value="Thioredoxin-like_sf"/>
</dbReference>
<keyword evidence="5" id="KW-0443">Lipid metabolism</keyword>
<dbReference type="CDD" id="cd00200">
    <property type="entry name" value="WD40"/>
    <property type="match status" value="1"/>
</dbReference>
<evidence type="ECO:0000259" key="7">
    <source>
        <dbReference type="SMART" id="SM00500"/>
    </source>
</evidence>
<dbReference type="GO" id="GO:0000398">
    <property type="term" value="P:mRNA splicing, via spliceosome"/>
    <property type="evidence" value="ECO:0007669"/>
    <property type="project" value="TreeGrafter"/>
</dbReference>
<dbReference type="SMART" id="SM00500">
    <property type="entry name" value="SFM"/>
    <property type="match status" value="1"/>
</dbReference>
<feature type="transmembrane region" description="Helical" evidence="6">
    <location>
        <begin position="496"/>
        <end position="514"/>
    </location>
</feature>
<dbReference type="InterPro" id="IPR036322">
    <property type="entry name" value="WD40_repeat_dom_sf"/>
</dbReference>
<keyword evidence="3" id="KW-0677">Repeat</keyword>
<feature type="transmembrane region" description="Helical" evidence="6">
    <location>
        <begin position="585"/>
        <end position="604"/>
    </location>
</feature>
<dbReference type="GO" id="GO:0003841">
    <property type="term" value="F:1-acylglycerol-3-phosphate O-acyltransferase activity"/>
    <property type="evidence" value="ECO:0007669"/>
    <property type="project" value="UniProtKB-UniRule"/>
</dbReference>
<dbReference type="PANTHER" id="PTHR19846:SF0">
    <property type="entry name" value="PRE-MRNA PROCESSING FACTOR 4"/>
    <property type="match status" value="1"/>
</dbReference>
<dbReference type="InterPro" id="IPR038219">
    <property type="entry name" value="Sep15/SelM_sf"/>
</dbReference>
<dbReference type="NCBIfam" id="TIGR00530">
    <property type="entry name" value="AGP_acyltrn"/>
    <property type="match status" value="1"/>
</dbReference>